<sequence>RVAIHPFVHPARLPSIALSNAPSNLSLVGALWNTFWCNLDVKRGRISFNTDSHIAARAPPVGSRFSNSMLHLLSLFSPLLVLSKADIADDRTIVSISEAPSFARFLQVESTLPFVDVRLVPSMLTSRTGTRRLGSTEQTVAACLSNGVAVESLTTVGVQIINTASANCNATREEMCQYLADAAETLRLGLICEPNYAVELNFGGVKEALGVNDKYAGNQWNLASIGMKGVWQALEGRSQREVVVAVIDTGVDFRHEDLAGNMFSFKNCSHGYNVCDNNGDVSDAKVHGTAVAGVLGAVTNNGIGVAGIAPVKIMPVKVFGSYAEVIRGLNYAIDNGADLSTHSYGGNYESLTLQLAVTRASLLGHLVVASTGNDGSDISVSKTYPCAFTEHVEMLCVTSSDRKGRLASHSNYAPYVDIAAPGKTIFTTEPNNQYGYFSGTSLAVPHVAGAAAILYGLGLSGADVRRSLLAGIDDLTDRSGCRITDFGRLNVAHAVKVALTKPTVPPKKQRSDRKAGRHDMSVVSNPTRPDLFFGFQAIVLTDLSLLTYHS</sequence>
<dbReference type="PROSITE" id="PS00138">
    <property type="entry name" value="SUBTILASE_SER"/>
    <property type="match status" value="1"/>
</dbReference>
<dbReference type="Pfam" id="PF00082">
    <property type="entry name" value="Peptidase_S8"/>
    <property type="match status" value="1"/>
</dbReference>
<dbReference type="PANTHER" id="PTHR43399:SF4">
    <property type="entry name" value="CELL WALL-ASSOCIATED PROTEASE"/>
    <property type="match status" value="1"/>
</dbReference>
<feature type="non-terminal residue" evidence="12">
    <location>
        <position position="550"/>
    </location>
</feature>
<dbReference type="Proteomes" id="UP000553632">
    <property type="component" value="Unassembled WGS sequence"/>
</dbReference>
<dbReference type="PRINTS" id="PR00723">
    <property type="entry name" value="SUBTILISIN"/>
</dbReference>
<feature type="active site" description="Charge relay system" evidence="8">
    <location>
        <position position="248"/>
    </location>
</feature>
<dbReference type="InterPro" id="IPR036852">
    <property type="entry name" value="Peptidase_S8/S53_dom_sf"/>
</dbReference>
<dbReference type="GO" id="GO:0006508">
    <property type="term" value="P:proteolysis"/>
    <property type="evidence" value="ECO:0007669"/>
    <property type="project" value="UniProtKB-KW"/>
</dbReference>
<dbReference type="InterPro" id="IPR023828">
    <property type="entry name" value="Peptidase_S8_Ser-AS"/>
</dbReference>
<evidence type="ECO:0000256" key="1">
    <source>
        <dbReference type="ARBA" id="ARBA00011073"/>
    </source>
</evidence>
<accession>A0A7J6QLZ9</accession>
<evidence type="ECO:0000256" key="5">
    <source>
        <dbReference type="ARBA" id="ARBA00023145"/>
    </source>
</evidence>
<keyword evidence="13" id="KW-1185">Reference proteome</keyword>
<evidence type="ECO:0000256" key="10">
    <source>
        <dbReference type="SAM" id="MobiDB-lite"/>
    </source>
</evidence>
<comment type="caution">
    <text evidence="12">The sequence shown here is derived from an EMBL/GenBank/DDBJ whole genome shotgun (WGS) entry which is preliminary data.</text>
</comment>
<feature type="active site" description="Charge relay system" evidence="8">
    <location>
        <position position="441"/>
    </location>
</feature>
<dbReference type="InterPro" id="IPR034204">
    <property type="entry name" value="PfSUB1-like_cat_dom"/>
</dbReference>
<keyword evidence="2 8" id="KW-0645">Protease</keyword>
<dbReference type="PROSITE" id="PS51892">
    <property type="entry name" value="SUBTILASE"/>
    <property type="match status" value="1"/>
</dbReference>
<evidence type="ECO:0000313" key="12">
    <source>
        <dbReference type="EMBL" id="KAF4709222.1"/>
    </source>
</evidence>
<comment type="catalytic activity">
    <reaction evidence="6">
        <text>Hydrolysis of proteins with broad specificity for peptide bonds, and a preference for a large uncharged residue in P1. Hydrolyzes peptide amides.</text>
        <dbReference type="EC" id="3.4.21.62"/>
    </reaction>
</comment>
<keyword evidence="4 8" id="KW-0720">Serine protease</keyword>
<comment type="similarity">
    <text evidence="1 8 9">Belongs to the peptidase S8 family.</text>
</comment>
<name>A0A7J6QLZ9_PEROL</name>
<dbReference type="EC" id="3.4.21.62" evidence="7"/>
<dbReference type="AlphaFoldDB" id="A0A7J6QLZ9"/>
<evidence type="ECO:0000256" key="7">
    <source>
        <dbReference type="ARBA" id="ARBA00023619"/>
    </source>
</evidence>
<organism evidence="12 13">
    <name type="scientific">Perkinsus olseni</name>
    <name type="common">Perkinsus atlanticus</name>
    <dbReference type="NCBI Taxonomy" id="32597"/>
    <lineage>
        <taxon>Eukaryota</taxon>
        <taxon>Sar</taxon>
        <taxon>Alveolata</taxon>
        <taxon>Perkinsozoa</taxon>
        <taxon>Perkinsea</taxon>
        <taxon>Perkinsida</taxon>
        <taxon>Perkinsidae</taxon>
        <taxon>Perkinsus</taxon>
    </lineage>
</organism>
<dbReference type="InterPro" id="IPR015500">
    <property type="entry name" value="Peptidase_S8_subtilisin-rel"/>
</dbReference>
<dbReference type="CDD" id="cd07473">
    <property type="entry name" value="Peptidases_S8_Subtilisin_like"/>
    <property type="match status" value="1"/>
</dbReference>
<dbReference type="GO" id="GO:0004252">
    <property type="term" value="F:serine-type endopeptidase activity"/>
    <property type="evidence" value="ECO:0007669"/>
    <property type="project" value="UniProtKB-UniRule"/>
</dbReference>
<evidence type="ECO:0000256" key="8">
    <source>
        <dbReference type="PROSITE-ProRule" id="PRU01240"/>
    </source>
</evidence>
<evidence type="ECO:0000313" key="13">
    <source>
        <dbReference type="Proteomes" id="UP000553632"/>
    </source>
</evidence>
<reference evidence="12 13" key="1">
    <citation type="submission" date="2020-04" db="EMBL/GenBank/DDBJ databases">
        <title>Perkinsus olseni comparative genomics.</title>
        <authorList>
            <person name="Bogema D.R."/>
        </authorList>
    </citation>
    <scope>NUCLEOTIDE SEQUENCE [LARGE SCALE GENOMIC DNA]</scope>
    <source>
        <strain evidence="12 13">ATCC PRA-207</strain>
    </source>
</reference>
<dbReference type="SUPFAM" id="SSF52743">
    <property type="entry name" value="Subtilisin-like"/>
    <property type="match status" value="1"/>
</dbReference>
<feature type="domain" description="Peptidase S8/S53" evidence="11">
    <location>
        <begin position="240"/>
        <end position="456"/>
    </location>
</feature>
<keyword evidence="5" id="KW-0865">Zymogen</keyword>
<dbReference type="InterPro" id="IPR051048">
    <property type="entry name" value="Peptidase_S8/S53_subtilisin"/>
</dbReference>
<dbReference type="PANTHER" id="PTHR43399">
    <property type="entry name" value="SUBTILISIN-RELATED"/>
    <property type="match status" value="1"/>
</dbReference>
<evidence type="ECO:0000256" key="4">
    <source>
        <dbReference type="ARBA" id="ARBA00022825"/>
    </source>
</evidence>
<evidence type="ECO:0000256" key="3">
    <source>
        <dbReference type="ARBA" id="ARBA00022801"/>
    </source>
</evidence>
<evidence type="ECO:0000256" key="9">
    <source>
        <dbReference type="RuleBase" id="RU003355"/>
    </source>
</evidence>
<dbReference type="InterPro" id="IPR022398">
    <property type="entry name" value="Peptidase_S8_His-AS"/>
</dbReference>
<gene>
    <name evidence="12" type="primary">SUB2_49</name>
    <name evidence="12" type="ORF">FOZ63_031288</name>
</gene>
<dbReference type="Gene3D" id="3.40.50.200">
    <property type="entry name" value="Peptidase S8/S53 domain"/>
    <property type="match status" value="1"/>
</dbReference>
<dbReference type="EMBL" id="JABANO010032063">
    <property type="protein sequence ID" value="KAF4709222.1"/>
    <property type="molecule type" value="Genomic_DNA"/>
</dbReference>
<dbReference type="PROSITE" id="PS00136">
    <property type="entry name" value="SUBTILASE_ASP"/>
    <property type="match status" value="1"/>
</dbReference>
<evidence type="ECO:0000256" key="6">
    <source>
        <dbReference type="ARBA" id="ARBA00023529"/>
    </source>
</evidence>
<dbReference type="InterPro" id="IPR000209">
    <property type="entry name" value="Peptidase_S8/S53_dom"/>
</dbReference>
<dbReference type="InterPro" id="IPR023827">
    <property type="entry name" value="Peptidase_S8_Asp-AS"/>
</dbReference>
<keyword evidence="3 8" id="KW-0378">Hydrolase</keyword>
<evidence type="ECO:0000256" key="2">
    <source>
        <dbReference type="ARBA" id="ARBA00022670"/>
    </source>
</evidence>
<feature type="region of interest" description="Disordered" evidence="10">
    <location>
        <begin position="502"/>
        <end position="522"/>
    </location>
</feature>
<protein>
    <recommendedName>
        <fullName evidence="7">subtilisin</fullName>
        <ecNumber evidence="7">3.4.21.62</ecNumber>
    </recommendedName>
</protein>
<proteinExistence type="inferred from homology"/>
<dbReference type="PROSITE" id="PS00137">
    <property type="entry name" value="SUBTILASE_HIS"/>
    <property type="match status" value="1"/>
</dbReference>
<evidence type="ECO:0000259" key="11">
    <source>
        <dbReference type="Pfam" id="PF00082"/>
    </source>
</evidence>
<feature type="active site" description="Charge relay system" evidence="8">
    <location>
        <position position="287"/>
    </location>
</feature>